<keyword evidence="2" id="KW-1185">Reference proteome</keyword>
<organism evidence="1 2">
    <name type="scientific">Linnemannia elongata AG-77</name>
    <dbReference type="NCBI Taxonomy" id="1314771"/>
    <lineage>
        <taxon>Eukaryota</taxon>
        <taxon>Fungi</taxon>
        <taxon>Fungi incertae sedis</taxon>
        <taxon>Mucoromycota</taxon>
        <taxon>Mortierellomycotina</taxon>
        <taxon>Mortierellomycetes</taxon>
        <taxon>Mortierellales</taxon>
        <taxon>Mortierellaceae</taxon>
        <taxon>Linnemannia</taxon>
    </lineage>
</organism>
<dbReference type="AlphaFoldDB" id="A0A197JZ35"/>
<name>A0A197JZ35_9FUNG</name>
<evidence type="ECO:0000313" key="2">
    <source>
        <dbReference type="Proteomes" id="UP000078512"/>
    </source>
</evidence>
<accession>A0A197JZ35</accession>
<reference evidence="1 2" key="1">
    <citation type="submission" date="2016-05" db="EMBL/GenBank/DDBJ databases">
        <title>Genome sequencing reveals origins of a unique bacterial endosymbiosis in the earliest lineages of terrestrial Fungi.</title>
        <authorList>
            <consortium name="DOE Joint Genome Institute"/>
            <person name="Uehling J."/>
            <person name="Gryganskyi A."/>
            <person name="Hameed K."/>
            <person name="Tschaplinski T."/>
            <person name="Misztal P."/>
            <person name="Wu S."/>
            <person name="Desiro A."/>
            <person name="Vande Pol N."/>
            <person name="Du Z.-Y."/>
            <person name="Zienkiewicz A."/>
            <person name="Zienkiewicz K."/>
            <person name="Morin E."/>
            <person name="Tisserant E."/>
            <person name="Splivallo R."/>
            <person name="Hainaut M."/>
            <person name="Henrissat B."/>
            <person name="Ohm R."/>
            <person name="Kuo A."/>
            <person name="Yan J."/>
            <person name="Lipzen A."/>
            <person name="Nolan M."/>
            <person name="Labutti K."/>
            <person name="Barry K."/>
            <person name="Goldstein A."/>
            <person name="Labbe J."/>
            <person name="Schadt C."/>
            <person name="Tuskan G."/>
            <person name="Grigoriev I."/>
            <person name="Martin F."/>
            <person name="Vilgalys R."/>
            <person name="Bonito G."/>
        </authorList>
    </citation>
    <scope>NUCLEOTIDE SEQUENCE [LARGE SCALE GENOMIC DNA]</scope>
    <source>
        <strain evidence="1 2">AG-77</strain>
    </source>
</reference>
<protein>
    <submittedName>
        <fullName evidence="1">Uncharacterized protein</fullName>
    </submittedName>
</protein>
<dbReference type="Proteomes" id="UP000078512">
    <property type="component" value="Unassembled WGS sequence"/>
</dbReference>
<dbReference type="EMBL" id="KV442036">
    <property type="protein sequence ID" value="OAQ30213.1"/>
    <property type="molecule type" value="Genomic_DNA"/>
</dbReference>
<proteinExistence type="predicted"/>
<sequence>MNSVSIRDYDFCILQKWSSVDGEEGSSKPGTVSALPGLELSVSHMGVKSHSWMNGICGKRYLNKQNCCAERQLFWSFLNYDLNAHCLGNPNNGPQMQLPSQQELSDQQPNPLAVQVILRVDGSAAKSSDWCTSCGFFGFVGIRVDRMVIGYTREIRAEISVPAPIITLAKGIFGPGSDETDTKEAAFVWTIIITLTELVSIVVDLSLFGVESRREQRSVAETTLDTSGIDLPGL</sequence>
<gene>
    <name evidence="1" type="ORF">K457DRAFT_125370</name>
</gene>
<evidence type="ECO:0000313" key="1">
    <source>
        <dbReference type="EMBL" id="OAQ30213.1"/>
    </source>
</evidence>